<dbReference type="EMBL" id="DWYS01000100">
    <property type="protein sequence ID" value="HJB07860.1"/>
    <property type="molecule type" value="Genomic_DNA"/>
</dbReference>
<gene>
    <name evidence="1" type="ORF">H9716_08345</name>
</gene>
<accession>A0A9D2L8C1</accession>
<comment type="caution">
    <text evidence="1">The sequence shown here is derived from an EMBL/GenBank/DDBJ whole genome shotgun (WGS) entry which is preliminary data.</text>
</comment>
<dbReference type="Proteomes" id="UP000886804">
    <property type="component" value="Unassembled WGS sequence"/>
</dbReference>
<reference evidence="1" key="2">
    <citation type="submission" date="2021-04" db="EMBL/GenBank/DDBJ databases">
        <authorList>
            <person name="Gilroy R."/>
        </authorList>
    </citation>
    <scope>NUCLEOTIDE SEQUENCE</scope>
    <source>
        <strain evidence="1">CHK188-4685</strain>
    </source>
</reference>
<protein>
    <submittedName>
        <fullName evidence="1">Uncharacterized protein</fullName>
    </submittedName>
</protein>
<reference evidence="1" key="1">
    <citation type="journal article" date="2021" name="PeerJ">
        <title>Extensive microbial diversity within the chicken gut microbiome revealed by metagenomics and culture.</title>
        <authorList>
            <person name="Gilroy R."/>
            <person name="Ravi A."/>
            <person name="Getino M."/>
            <person name="Pursley I."/>
            <person name="Horton D.L."/>
            <person name="Alikhan N.F."/>
            <person name="Baker D."/>
            <person name="Gharbi K."/>
            <person name="Hall N."/>
            <person name="Watson M."/>
            <person name="Adriaenssens E.M."/>
            <person name="Foster-Nyarko E."/>
            <person name="Jarju S."/>
            <person name="Secka A."/>
            <person name="Antonio M."/>
            <person name="Oren A."/>
            <person name="Chaudhuri R.R."/>
            <person name="La Ragione R."/>
            <person name="Hildebrand F."/>
            <person name="Pallen M.J."/>
        </authorList>
    </citation>
    <scope>NUCLEOTIDE SEQUENCE</scope>
    <source>
        <strain evidence="1">CHK188-4685</strain>
    </source>
</reference>
<sequence>MAEVLDSAFLLDDFYRCGENRDEFEALVRAIDRQTDHISRSGLTGFQLAYLEDGEGEGDFALGYLLEPGQPLQKKTDGRGETLLLPEKQVICDASWPEGRGGAGLLEESLRKNRTMLLEKESGRLLFVSDLAFTTLAQRLGMTAGPLKEATLERNLFLARKMAGAQECTLVIRRGVTDGMELHKIFAFLGGEYRGMKLFGLCELYGELSEQFGQRLNLGPMECCFWEVSHERVSVCFEFPRYGQELCRREGWTHLMTPCLEFSTSDIGESSLHVRTCWRTKEGSVVPGRSYSRKHRGDSLKALDRMEEEILSMVQAEFTLFPKRLKELEAVRITPKDFNPGSKRQRQKNAACISRVFLHILRSTGVSKAIGKKREMALKDFLDSGVIQDEQVYTAYDVMMEVFRLPEDLNAYLSRQRGSVAPMSPETIRKFRKESIARAVYADFSQNDKEKQEERR</sequence>
<name>A0A9D2L8C1_9FIRM</name>
<evidence type="ECO:0000313" key="1">
    <source>
        <dbReference type="EMBL" id="HJB07860.1"/>
    </source>
</evidence>
<evidence type="ECO:0000313" key="2">
    <source>
        <dbReference type="Proteomes" id="UP000886804"/>
    </source>
</evidence>
<dbReference type="AlphaFoldDB" id="A0A9D2L8C1"/>
<proteinExistence type="predicted"/>
<organism evidence="1 2">
    <name type="scientific">Candidatus Enterocloster faecavium</name>
    <dbReference type="NCBI Taxonomy" id="2838560"/>
    <lineage>
        <taxon>Bacteria</taxon>
        <taxon>Bacillati</taxon>
        <taxon>Bacillota</taxon>
        <taxon>Clostridia</taxon>
        <taxon>Lachnospirales</taxon>
        <taxon>Lachnospiraceae</taxon>
        <taxon>Enterocloster</taxon>
    </lineage>
</organism>